<dbReference type="PANTHER" id="PTHR21593">
    <property type="entry name" value="PRION-LIKE- Q/N-RICH -DOMAIN-BEARING PROTEIN PROTEIN"/>
    <property type="match status" value="1"/>
</dbReference>
<feature type="chain" id="PRO_5045207138" description="SXP/RAL-2 family protein Ani s 5-like cation-binding domain-containing protein" evidence="1">
    <location>
        <begin position="17"/>
        <end position="296"/>
    </location>
</feature>
<name>A0ABR1C7W0_NECAM</name>
<gene>
    <name evidence="3" type="primary">Necator_chrII.g5136</name>
    <name evidence="3" type="ORF">RB195_017344</name>
</gene>
<evidence type="ECO:0000313" key="3">
    <source>
        <dbReference type="EMBL" id="KAK6733533.1"/>
    </source>
</evidence>
<evidence type="ECO:0000256" key="1">
    <source>
        <dbReference type="SAM" id="SignalP"/>
    </source>
</evidence>
<organism evidence="3 4">
    <name type="scientific">Necator americanus</name>
    <name type="common">Human hookworm</name>
    <dbReference type="NCBI Taxonomy" id="51031"/>
    <lineage>
        <taxon>Eukaryota</taxon>
        <taxon>Metazoa</taxon>
        <taxon>Ecdysozoa</taxon>
        <taxon>Nematoda</taxon>
        <taxon>Chromadorea</taxon>
        <taxon>Rhabditida</taxon>
        <taxon>Rhabditina</taxon>
        <taxon>Rhabditomorpha</taxon>
        <taxon>Strongyloidea</taxon>
        <taxon>Ancylostomatidae</taxon>
        <taxon>Bunostominae</taxon>
        <taxon>Necator</taxon>
    </lineage>
</organism>
<dbReference type="PANTHER" id="PTHR21593:SF36">
    <property type="entry name" value="DUF148 DOMAIN-CONTAINING PROTEIN-RELATED"/>
    <property type="match status" value="1"/>
</dbReference>
<sequence length="296" mass="32764">MESLVQILLFITVVEAQWGFPESGYNFQPLLSNSMSQPQGYPGAVYGGAGLSTSQGINPMASDLAPQFAQFGSPYQNYGSQSLSMEPTSILGGSRNVFESHPLLLPSQNRPLRQFTSQPGVFGVQTPVQSSYGQTGLAASAFDAFSPFQADDYTGSVQKPGSIPPSEPIRVIPPFLKDRKKEDQDKFYAIVQHPTWSASEKTAKIDELIQTLDEDVQNIYGRYQRAMNGDLTAKRQKVHESVAEMSPEAQQQFQKVSALMTNPQIPEQERLQKIQDLYAKIPDTIKQEFDSKFIGL</sequence>
<feature type="signal peptide" evidence="1">
    <location>
        <begin position="1"/>
        <end position="16"/>
    </location>
</feature>
<keyword evidence="4" id="KW-1185">Reference proteome</keyword>
<feature type="domain" description="SXP/RAL-2 family protein Ani s 5-like cation-binding" evidence="2">
    <location>
        <begin position="182"/>
        <end position="285"/>
    </location>
</feature>
<evidence type="ECO:0000313" key="4">
    <source>
        <dbReference type="Proteomes" id="UP001303046"/>
    </source>
</evidence>
<reference evidence="3 4" key="1">
    <citation type="submission" date="2023-08" db="EMBL/GenBank/DDBJ databases">
        <title>A Necator americanus chromosomal reference genome.</title>
        <authorList>
            <person name="Ilik V."/>
            <person name="Petrzelkova K.J."/>
            <person name="Pardy F."/>
            <person name="Fuh T."/>
            <person name="Niatou-Singa F.S."/>
            <person name="Gouil Q."/>
            <person name="Baker L."/>
            <person name="Ritchie M.E."/>
            <person name="Jex A.R."/>
            <person name="Gazzola D."/>
            <person name="Li H."/>
            <person name="Toshio Fujiwara R."/>
            <person name="Zhan B."/>
            <person name="Aroian R.V."/>
            <person name="Pafco B."/>
            <person name="Schwarz E.M."/>
        </authorList>
    </citation>
    <scope>NUCLEOTIDE SEQUENCE [LARGE SCALE GENOMIC DNA]</scope>
    <source>
        <strain evidence="3 4">Aroian</strain>
        <tissue evidence="3">Whole animal</tissue>
    </source>
</reference>
<accession>A0ABR1C7W0</accession>
<proteinExistence type="predicted"/>
<evidence type="ECO:0000259" key="2">
    <source>
        <dbReference type="Pfam" id="PF02520"/>
    </source>
</evidence>
<dbReference type="EMBL" id="JAVFWL010000002">
    <property type="protein sequence ID" value="KAK6733533.1"/>
    <property type="molecule type" value="Genomic_DNA"/>
</dbReference>
<protein>
    <recommendedName>
        <fullName evidence="2">SXP/RAL-2 family protein Ani s 5-like cation-binding domain-containing protein</fullName>
    </recommendedName>
</protein>
<dbReference type="Pfam" id="PF02520">
    <property type="entry name" value="ANIS5_cation-bd"/>
    <property type="match status" value="1"/>
</dbReference>
<dbReference type="Proteomes" id="UP001303046">
    <property type="component" value="Unassembled WGS sequence"/>
</dbReference>
<dbReference type="InterPro" id="IPR052823">
    <property type="entry name" value="SXP/RAL-2_related"/>
</dbReference>
<dbReference type="InterPro" id="IPR003677">
    <property type="entry name" value="ANIS5_cation-bd"/>
</dbReference>
<comment type="caution">
    <text evidence="3">The sequence shown here is derived from an EMBL/GenBank/DDBJ whole genome shotgun (WGS) entry which is preliminary data.</text>
</comment>
<keyword evidence="1" id="KW-0732">Signal</keyword>